<organism evidence="1 2">
    <name type="scientific">Aspergillus pseudoustus</name>
    <dbReference type="NCBI Taxonomy" id="1810923"/>
    <lineage>
        <taxon>Eukaryota</taxon>
        <taxon>Fungi</taxon>
        <taxon>Dikarya</taxon>
        <taxon>Ascomycota</taxon>
        <taxon>Pezizomycotina</taxon>
        <taxon>Eurotiomycetes</taxon>
        <taxon>Eurotiomycetidae</taxon>
        <taxon>Eurotiales</taxon>
        <taxon>Aspergillaceae</taxon>
        <taxon>Aspergillus</taxon>
        <taxon>Aspergillus subgen. Nidulantes</taxon>
    </lineage>
</organism>
<evidence type="ECO:0000313" key="1">
    <source>
        <dbReference type="EMBL" id="KAL2847760.1"/>
    </source>
</evidence>
<gene>
    <name evidence="1" type="ORF">BJY01DRAFT_212398</name>
</gene>
<comment type="caution">
    <text evidence="1">The sequence shown here is derived from an EMBL/GenBank/DDBJ whole genome shotgun (WGS) entry which is preliminary data.</text>
</comment>
<reference evidence="1 2" key="1">
    <citation type="submission" date="2024-07" db="EMBL/GenBank/DDBJ databases">
        <title>Section-level genome sequencing and comparative genomics of Aspergillus sections Usti and Cavernicolus.</title>
        <authorList>
            <consortium name="Lawrence Berkeley National Laboratory"/>
            <person name="Nybo J.L."/>
            <person name="Vesth T.C."/>
            <person name="Theobald S."/>
            <person name="Frisvad J.C."/>
            <person name="Larsen T.O."/>
            <person name="Kjaerboelling I."/>
            <person name="Rothschild-Mancinelli K."/>
            <person name="Lyhne E.K."/>
            <person name="Kogle M.E."/>
            <person name="Barry K."/>
            <person name="Clum A."/>
            <person name="Na H."/>
            <person name="Ledsgaard L."/>
            <person name="Lin J."/>
            <person name="Lipzen A."/>
            <person name="Kuo A."/>
            <person name="Riley R."/>
            <person name="Mondo S."/>
            <person name="Labutti K."/>
            <person name="Haridas S."/>
            <person name="Pangalinan J."/>
            <person name="Salamov A.A."/>
            <person name="Simmons B.A."/>
            <person name="Magnuson J.K."/>
            <person name="Chen J."/>
            <person name="Drula E."/>
            <person name="Henrissat B."/>
            <person name="Wiebenga A."/>
            <person name="Lubbers R.J."/>
            <person name="Gomes A.C."/>
            <person name="Makela M.R."/>
            <person name="Stajich J."/>
            <person name="Grigoriev I.V."/>
            <person name="Mortensen U.H."/>
            <person name="De Vries R.P."/>
            <person name="Baker S.E."/>
            <person name="Andersen M.R."/>
        </authorList>
    </citation>
    <scope>NUCLEOTIDE SEQUENCE [LARGE SCALE GENOMIC DNA]</scope>
    <source>
        <strain evidence="1 2">CBS 123904</strain>
    </source>
</reference>
<keyword evidence="2" id="KW-1185">Reference proteome</keyword>
<sequence length="406" mass="45636">MSIQETAIFPFKSAIEGEMAYCPTATRRSQQLLLSFPLEILHMILDYALSTFLYVDVTVWETLSCRVIAFTTVINCTKAIRGSCTLWASAARSLLFKGKATRHGCFVGLSRLMCPKQAQTFPFLQDCVVTLCHPYKLHDVHTLQQQLAQTTHSLEYVSGLTWDEDDPMDIMLGRTQGIGYEPHAGALVATFIEECLAAGLKIADTSGKRPNGGDHSDSERLRSAGLRAMKYFVFKEVLALWYYNAQIVRQILSAFPNLEYAAFPDFLHIPLVARMKYFFPQCEDDSPFVPISLSPPQMLQNIGISYTEGSRSYSEIIAALKVVKLSTMHYPAALALFPERFRRLHSEFGSFLILNQWTARRGERDFGVEVLQMLKAQMAAALADIPDKRKPTMFAVDDLKDALEDA</sequence>
<evidence type="ECO:0000313" key="2">
    <source>
        <dbReference type="Proteomes" id="UP001610446"/>
    </source>
</evidence>
<name>A0ABR4K623_9EURO</name>
<evidence type="ECO:0008006" key="3">
    <source>
        <dbReference type="Google" id="ProtNLM"/>
    </source>
</evidence>
<dbReference type="Proteomes" id="UP001610446">
    <property type="component" value="Unassembled WGS sequence"/>
</dbReference>
<accession>A0ABR4K623</accession>
<dbReference type="EMBL" id="JBFXLU010000054">
    <property type="protein sequence ID" value="KAL2847760.1"/>
    <property type="molecule type" value="Genomic_DNA"/>
</dbReference>
<proteinExistence type="predicted"/>
<protein>
    <recommendedName>
        <fullName evidence="3">F-box domain-containing protein</fullName>
    </recommendedName>
</protein>